<evidence type="ECO:0000313" key="1">
    <source>
        <dbReference type="EMBL" id="MBB3233152.1"/>
    </source>
</evidence>
<dbReference type="AlphaFoldDB" id="A0A7W5N3C4"/>
<protein>
    <submittedName>
        <fullName evidence="1">Uncharacterized protein</fullName>
    </submittedName>
</protein>
<dbReference type="Proteomes" id="UP000518892">
    <property type="component" value="Unassembled WGS sequence"/>
</dbReference>
<reference evidence="1 2" key="1">
    <citation type="submission" date="2020-08" db="EMBL/GenBank/DDBJ databases">
        <title>Genomic Encyclopedia of Type Strains, Phase III (KMG-III): the genomes of soil and plant-associated and newly described type strains.</title>
        <authorList>
            <person name="Whitman W."/>
        </authorList>
    </citation>
    <scope>NUCLEOTIDE SEQUENCE [LARGE SCALE GENOMIC DNA]</scope>
    <source>
        <strain evidence="1 2">CECT 7744</strain>
    </source>
</reference>
<evidence type="ECO:0000313" key="2">
    <source>
        <dbReference type="Proteomes" id="UP000518892"/>
    </source>
</evidence>
<keyword evidence="2" id="KW-1185">Reference proteome</keyword>
<comment type="caution">
    <text evidence="1">The sequence shown here is derived from an EMBL/GenBank/DDBJ whole genome shotgun (WGS) entry which is preliminary data.</text>
</comment>
<dbReference type="EMBL" id="JACHXR010000029">
    <property type="protein sequence ID" value="MBB3233152.1"/>
    <property type="molecule type" value="Genomic_DNA"/>
</dbReference>
<sequence length="338" mass="38056">MLQAIDAYQLYQQGLKDSARWTAGASGAIAVGSYVGSGYGQGLANAARMQLVRNRFLHGLLGLIGTPRPVPVMLVSLGVALVCQYMATNSRDDRLSLWVRYGPFGHERDELAGRLESLADDDEQDKHDYLEPLQSASPEEGYFQLLQGLFQAHFELVTPGGLVDLDSGFRDCDIALRLTCPALQFGEFSLPIPNLMADYSAPVADRRFTYQYAPMDRRRLLVEVDRRDPNDAKVRYLGLRLPDKWRRMGVPSVPGFGGVPADWLMANQASFRHEPEFQNAYHRGESLVRLSLEDVEGEGTIEYWDPAERKHRELDDRVSLLAQPVNLTWRWNKQGGRT</sequence>
<gene>
    <name evidence="1" type="ORF">FHR97_004039</name>
</gene>
<proteinExistence type="predicted"/>
<organism evidence="1 2">
    <name type="scientific">Halomonas stenophila</name>
    <dbReference type="NCBI Taxonomy" id="795312"/>
    <lineage>
        <taxon>Bacteria</taxon>
        <taxon>Pseudomonadati</taxon>
        <taxon>Pseudomonadota</taxon>
        <taxon>Gammaproteobacteria</taxon>
        <taxon>Oceanospirillales</taxon>
        <taxon>Halomonadaceae</taxon>
        <taxon>Halomonas</taxon>
    </lineage>
</organism>
<dbReference type="RefSeq" id="WP_183385561.1">
    <property type="nucleotide sequence ID" value="NZ_JACHXR010000029.1"/>
</dbReference>
<name>A0A7W5N3C4_9GAMM</name>
<accession>A0A7W5N3C4</accession>